<dbReference type="PANTHER" id="PTHR30336:SF20">
    <property type="entry name" value="DUF218 DOMAIN-CONTAINING PROTEIN"/>
    <property type="match status" value="1"/>
</dbReference>
<proteinExistence type="predicted"/>
<dbReference type="AlphaFoldDB" id="A0A0K2LA17"/>
<dbReference type="PANTHER" id="PTHR30336">
    <property type="entry name" value="INNER MEMBRANE PROTEIN, PROBABLE PERMEASE"/>
    <property type="match status" value="1"/>
</dbReference>
<dbReference type="Proteomes" id="UP000061546">
    <property type="component" value="Chromosome"/>
</dbReference>
<reference evidence="1 2" key="1">
    <citation type="submission" date="2015-08" db="EMBL/GenBank/DDBJ databases">
        <title>Genomic sequence of Lactobacillus heilongjiangensis DSM 28069, isolated from Chinese traditional pickle.</title>
        <authorList>
            <person name="Jiang X."/>
            <person name="Zheng B."/>
            <person name="Cheng H."/>
        </authorList>
    </citation>
    <scope>NUCLEOTIDE SEQUENCE [LARGE SCALE GENOMIC DNA]</scope>
    <source>
        <strain evidence="1 2">DSM 28069</strain>
    </source>
</reference>
<dbReference type="OrthoDB" id="2216870at2"/>
<dbReference type="Gene3D" id="1.10.3620.10">
    <property type="entry name" value="YdcF like domain"/>
    <property type="match status" value="1"/>
</dbReference>
<dbReference type="KEGG" id="lhi:JP39_01345"/>
<dbReference type="InterPro" id="IPR051599">
    <property type="entry name" value="Cell_Envelope_Assoc"/>
</dbReference>
<accession>A0A0K2LA17</accession>
<protein>
    <submittedName>
        <fullName evidence="1">Uncharacterized protein</fullName>
    </submittedName>
</protein>
<sequence length="263" mass="29934">MLNQKDLEAFNILGEFCGQRDIPELTTAALQQKYKISQADVFVLFGGSILYGVDILVKAIQNKVAKKYLIVGGYGHTTATLQQTVAHQYPDLQTSDMQEADLFAALLKKRFNLQADYLETKSTNCGNNITYLLDLLKQKHIDFQSIILAQDATMQKRMSACLDKYVSADVKIINFATYQNHLTIKNHEITFTKDIPGMWTPERYMKLLMGEIPRLTDNTDGYGPQGKNFISHVDIPEKVRQTYLFLNDKHPQINRPSNNLYSS</sequence>
<dbReference type="RefSeq" id="WP_041499791.1">
    <property type="nucleotide sequence ID" value="NZ_BJDV01000014.1"/>
</dbReference>
<evidence type="ECO:0000313" key="1">
    <source>
        <dbReference type="EMBL" id="ALB28131.1"/>
    </source>
</evidence>
<dbReference type="STRING" id="1074467.JP39_01345"/>
<dbReference type="Gene3D" id="3.40.50.620">
    <property type="entry name" value="HUPs"/>
    <property type="match status" value="1"/>
</dbReference>
<name>A0A0K2LA17_9LACO</name>
<organism evidence="1 2">
    <name type="scientific">Companilactobacillus heilongjiangensis</name>
    <dbReference type="NCBI Taxonomy" id="1074467"/>
    <lineage>
        <taxon>Bacteria</taxon>
        <taxon>Bacillati</taxon>
        <taxon>Bacillota</taxon>
        <taxon>Bacilli</taxon>
        <taxon>Lactobacillales</taxon>
        <taxon>Lactobacillaceae</taxon>
        <taxon>Companilactobacillus</taxon>
    </lineage>
</organism>
<evidence type="ECO:0000313" key="2">
    <source>
        <dbReference type="Proteomes" id="UP000061546"/>
    </source>
</evidence>
<keyword evidence="2" id="KW-1185">Reference proteome</keyword>
<gene>
    <name evidence="1" type="ORF">JP39_01345</name>
</gene>
<dbReference type="EMBL" id="CP012559">
    <property type="protein sequence ID" value="ALB28131.1"/>
    <property type="molecule type" value="Genomic_DNA"/>
</dbReference>
<dbReference type="InterPro" id="IPR014729">
    <property type="entry name" value="Rossmann-like_a/b/a_fold"/>
</dbReference>
<dbReference type="GO" id="GO:0005886">
    <property type="term" value="C:plasma membrane"/>
    <property type="evidence" value="ECO:0007669"/>
    <property type="project" value="TreeGrafter"/>
</dbReference>